<dbReference type="EMBL" id="QWIS01000044">
    <property type="protein sequence ID" value="RMZ12361.1"/>
    <property type="molecule type" value="Genomic_DNA"/>
</dbReference>
<comment type="similarity">
    <text evidence="1">Belongs to the CWF19 family.</text>
</comment>
<feature type="compositionally biased region" description="Basic and acidic residues" evidence="2">
    <location>
        <begin position="72"/>
        <end position="84"/>
    </location>
</feature>
<feature type="region of interest" description="Disordered" evidence="2">
    <location>
        <begin position="72"/>
        <end position="299"/>
    </location>
</feature>
<feature type="region of interest" description="Disordered" evidence="2">
    <location>
        <begin position="364"/>
        <end position="411"/>
    </location>
</feature>
<dbReference type="GO" id="GO:0071014">
    <property type="term" value="C:post-mRNA release spliceosomal complex"/>
    <property type="evidence" value="ECO:0007669"/>
    <property type="project" value="TreeGrafter"/>
</dbReference>
<sequence>MTATGGCCEEEVVAGVGFAAAEDEEAMVGGGRPEPVKRFEMFQLMEDVAAAGRGVLRRLIIMGLEDFEKELAASRAGDEREERKERKHRSRHDRDDDSERRHRHRHHHRSHRHRDDEDDSERRRRHKRHRDRDDEGGEERHGRHRHSKRRRSESGSPNREAADGKNAEDAVKVFDSDDAGGAEDEDEWVEKEADTAPPTEQILDERSEDLREGKVQRDAWMQEPSGLDIDYVQARKKEKEPPKSQFVGAKGDHEFRVQTAEVNQHLADLQRDFDDDDTEDPEKLDAQEPAQHQVSYKFGDAGSSWRMTKLKNVYRHAEDSGQDVEDVALERYGDLRAFDDAREEEMEVDRRKMYGKDYVGKEKPSGELFQERKMKAGIRRDEKDDGGSKAVETPPSQGEKMDEQPAPATTAPLDATSLNKLKAQMMKAKLKNDPNAAHLEEEYNRAAAAGMANSSQPDVVVLGKSENRQLAGREGEVNAITNSRGRERGLVTENEDMSIEDMVKHEKRTRGVHGGEGKAFAERIAKDGKYEDDLDYMDDNATKLSKKVMKSDVNLRNTAIGDFQKMQKILESCPLCYHEDTSQPPIAPVVSLATRTYLTLPTEPEITKNGAVIVPIQHRLSLLECDDDEWEEMRNFMKSLTRLYASLDRGVLFYENAAHSTSRKGHAALNAVPLPLHLAETAPAYFKEAVLATDEQWSQHRPIIDTLALSQRPGFGKSAFRKSMVKEMPYFHVWFGLDGGMGHVIEDERRWPKGDLFAREILGGMLDRGPETIKRQGRWEKGGDRKRVEGFRRKWDAFDWTKVLMEAQ</sequence>
<evidence type="ECO:0008006" key="7">
    <source>
        <dbReference type="Google" id="ProtNLM"/>
    </source>
</evidence>
<feature type="compositionally biased region" description="Basic residues" evidence="2">
    <location>
        <begin position="142"/>
        <end position="151"/>
    </location>
</feature>
<dbReference type="InterPro" id="IPR040194">
    <property type="entry name" value="Cwf19-like"/>
</dbReference>
<protein>
    <recommendedName>
        <fullName evidence="7">Cwf19-like C-terminal domain-containing protein</fullName>
    </recommendedName>
</protein>
<reference evidence="5 6" key="1">
    <citation type="journal article" date="2018" name="BMC Genomics">
        <title>Genomic evidence for intraspecific hybridization in a clonal and extremely halotolerant yeast.</title>
        <authorList>
            <person name="Gostincar C."/>
            <person name="Stajich J.E."/>
            <person name="Zupancic J."/>
            <person name="Zalar P."/>
            <person name="Gunde-Cimerman N."/>
        </authorList>
    </citation>
    <scope>NUCLEOTIDE SEQUENCE [LARGE SCALE GENOMIC DNA]</scope>
    <source>
        <strain evidence="5 6">EXF-562</strain>
    </source>
</reference>
<accession>A0A3M7HG48</accession>
<dbReference type="PANTHER" id="PTHR12072">
    <property type="entry name" value="CWF19, CELL CYCLE CONTROL PROTEIN"/>
    <property type="match status" value="1"/>
</dbReference>
<feature type="domain" description="Cwf19-like C-terminal" evidence="4">
    <location>
        <begin position="564"/>
        <end position="687"/>
    </location>
</feature>
<dbReference type="Pfam" id="PF04676">
    <property type="entry name" value="CwfJ_C_2"/>
    <property type="match status" value="1"/>
</dbReference>
<name>A0A3M7HG48_HORWE</name>
<evidence type="ECO:0000313" key="6">
    <source>
        <dbReference type="Proteomes" id="UP000280598"/>
    </source>
</evidence>
<dbReference type="PANTHER" id="PTHR12072:SF5">
    <property type="entry name" value="CWF19-LIKE PROTEIN 2"/>
    <property type="match status" value="1"/>
</dbReference>
<evidence type="ECO:0000313" key="5">
    <source>
        <dbReference type="EMBL" id="RMZ12361.1"/>
    </source>
</evidence>
<proteinExistence type="inferred from homology"/>
<feature type="domain" description="Cwf19-like protein C-terminal" evidence="3">
    <location>
        <begin position="696"/>
        <end position="801"/>
    </location>
</feature>
<evidence type="ECO:0000256" key="2">
    <source>
        <dbReference type="SAM" id="MobiDB-lite"/>
    </source>
</evidence>
<evidence type="ECO:0000259" key="3">
    <source>
        <dbReference type="Pfam" id="PF04676"/>
    </source>
</evidence>
<feature type="compositionally biased region" description="Basic and acidic residues" evidence="2">
    <location>
        <begin position="160"/>
        <end position="175"/>
    </location>
</feature>
<dbReference type="InterPro" id="IPR006767">
    <property type="entry name" value="Cwf19-like_C_dom-2"/>
</dbReference>
<dbReference type="GO" id="GO:0000398">
    <property type="term" value="P:mRNA splicing, via spliceosome"/>
    <property type="evidence" value="ECO:0007669"/>
    <property type="project" value="TreeGrafter"/>
</dbReference>
<dbReference type="Proteomes" id="UP000280598">
    <property type="component" value="Unassembled WGS sequence"/>
</dbReference>
<feature type="compositionally biased region" description="Acidic residues" evidence="2">
    <location>
        <begin position="176"/>
        <end position="189"/>
    </location>
</feature>
<feature type="compositionally biased region" description="Basic and acidic residues" evidence="2">
    <location>
        <begin position="233"/>
        <end position="242"/>
    </location>
</feature>
<evidence type="ECO:0000256" key="1">
    <source>
        <dbReference type="ARBA" id="ARBA00006795"/>
    </source>
</evidence>
<dbReference type="AlphaFoldDB" id="A0A3M7HG48"/>
<comment type="caution">
    <text evidence="5">The sequence shown here is derived from an EMBL/GenBank/DDBJ whole genome shotgun (WGS) entry which is preliminary data.</text>
</comment>
<feature type="compositionally biased region" description="Basic residues" evidence="2">
    <location>
        <begin position="101"/>
        <end position="112"/>
    </location>
</feature>
<gene>
    <name evidence="5" type="ORF">D0860_02992</name>
</gene>
<organism evidence="5 6">
    <name type="scientific">Hortaea werneckii</name>
    <name type="common">Black yeast</name>
    <name type="synonym">Cladosporium werneckii</name>
    <dbReference type="NCBI Taxonomy" id="91943"/>
    <lineage>
        <taxon>Eukaryota</taxon>
        <taxon>Fungi</taxon>
        <taxon>Dikarya</taxon>
        <taxon>Ascomycota</taxon>
        <taxon>Pezizomycotina</taxon>
        <taxon>Dothideomycetes</taxon>
        <taxon>Dothideomycetidae</taxon>
        <taxon>Mycosphaerellales</taxon>
        <taxon>Teratosphaeriaceae</taxon>
        <taxon>Hortaea</taxon>
    </lineage>
</organism>
<dbReference type="VEuPathDB" id="FungiDB:BTJ68_04155"/>
<dbReference type="Pfam" id="PF04677">
    <property type="entry name" value="CwfJ_C_1"/>
    <property type="match status" value="1"/>
</dbReference>
<evidence type="ECO:0000259" key="4">
    <source>
        <dbReference type="Pfam" id="PF04677"/>
    </source>
</evidence>
<dbReference type="InterPro" id="IPR006768">
    <property type="entry name" value="Cwf19-like_C_dom-1"/>
</dbReference>
<feature type="compositionally biased region" description="Basic and acidic residues" evidence="2">
    <location>
        <begin position="203"/>
        <end position="217"/>
    </location>
</feature>
<feature type="compositionally biased region" description="Basic and acidic residues" evidence="2">
    <location>
        <begin position="364"/>
        <end position="387"/>
    </location>
</feature>